<organism evidence="2 3">
    <name type="scientific">Aquilegia coerulea</name>
    <name type="common">Rocky mountain columbine</name>
    <dbReference type="NCBI Taxonomy" id="218851"/>
    <lineage>
        <taxon>Eukaryota</taxon>
        <taxon>Viridiplantae</taxon>
        <taxon>Streptophyta</taxon>
        <taxon>Embryophyta</taxon>
        <taxon>Tracheophyta</taxon>
        <taxon>Spermatophyta</taxon>
        <taxon>Magnoliopsida</taxon>
        <taxon>Ranunculales</taxon>
        <taxon>Ranunculaceae</taxon>
        <taxon>Thalictroideae</taxon>
        <taxon>Aquilegia</taxon>
    </lineage>
</organism>
<reference evidence="2 3" key="1">
    <citation type="submission" date="2017-09" db="EMBL/GenBank/DDBJ databases">
        <title>WGS assembly of Aquilegia coerulea Goldsmith.</title>
        <authorList>
            <person name="Hodges S."/>
            <person name="Kramer E."/>
            <person name="Nordborg M."/>
            <person name="Tomkins J."/>
            <person name="Borevitz J."/>
            <person name="Derieg N."/>
            <person name="Yan J."/>
            <person name="Mihaltcheva S."/>
            <person name="Hayes R.D."/>
            <person name="Rokhsar D."/>
        </authorList>
    </citation>
    <scope>NUCLEOTIDE SEQUENCE [LARGE SCALE GENOMIC DNA]</scope>
    <source>
        <strain evidence="3">cv. Goldsmith</strain>
    </source>
</reference>
<dbReference type="PANTHER" id="PTHR33312">
    <property type="entry name" value="MEMBRANE-ASSOCIATED KINASE REGULATOR 4-RELATED"/>
    <property type="match status" value="1"/>
</dbReference>
<evidence type="ECO:0000313" key="3">
    <source>
        <dbReference type="Proteomes" id="UP000230069"/>
    </source>
</evidence>
<dbReference type="InterPro" id="IPR039620">
    <property type="entry name" value="BKI1/MAKR1/3/4"/>
</dbReference>
<dbReference type="PANTHER" id="PTHR33312:SF21">
    <property type="entry name" value="MEMBRANE-ASSOCIATED KINASE REGULATOR 3-RELATED"/>
    <property type="match status" value="1"/>
</dbReference>
<dbReference type="GO" id="GO:0019210">
    <property type="term" value="F:kinase inhibitor activity"/>
    <property type="evidence" value="ECO:0007669"/>
    <property type="project" value="InterPro"/>
</dbReference>
<gene>
    <name evidence="2" type="ORF">AQUCO_02700212v1</name>
</gene>
<dbReference type="GO" id="GO:0005886">
    <property type="term" value="C:plasma membrane"/>
    <property type="evidence" value="ECO:0007669"/>
    <property type="project" value="InterPro"/>
</dbReference>
<evidence type="ECO:0000313" key="2">
    <source>
        <dbReference type="EMBL" id="PIA38857.1"/>
    </source>
</evidence>
<sequence length="373" mass="41347">MDRTLTTLSCDNADEDYIDIEVTSSSSSSSSSTYFCYTINSTSHPREFEFQMCSNSIEKEPTTSPADELFYKGNLLPLHLPPRLQMVQKLLQNSQTEFLQENNATPLAETTTTTTTSTPFDSCNNSPTTSCRVSGELNSHELFYECSIEVSSSIEDHPRTVWSKKLKLIKQSSLGLKLKASKAYFRTLFNKPECSEETVAQVVKNEDEGVMSKAKECLNKYIKMARKIPFVQIQKERCQVVENAIGGTNKEKIINEDNCTTHRRSFSLSMKKHSSTKSTSFSLSSMSGSCSSSTSSSLSSANSSGLYEPHLLRRSSSANSDIEISIEGAIAYCKQSQQVFCSRNKANEVGFCTLSASRIAACEDQENPELCRG</sequence>
<dbReference type="Proteomes" id="UP000230069">
    <property type="component" value="Unassembled WGS sequence"/>
</dbReference>
<keyword evidence="3" id="KW-1185">Reference proteome</keyword>
<evidence type="ECO:0000256" key="1">
    <source>
        <dbReference type="SAM" id="MobiDB-lite"/>
    </source>
</evidence>
<accession>A0A2G5D6N5</accession>
<name>A0A2G5D6N5_AQUCA</name>
<dbReference type="FunCoup" id="A0A2G5D6N5">
    <property type="interactions" value="792"/>
</dbReference>
<dbReference type="STRING" id="218851.A0A2G5D6N5"/>
<dbReference type="InParanoid" id="A0A2G5D6N5"/>
<protein>
    <recommendedName>
        <fullName evidence="4">Membrane-associated kinase regulator 4</fullName>
    </recommendedName>
</protein>
<evidence type="ECO:0008006" key="4">
    <source>
        <dbReference type="Google" id="ProtNLM"/>
    </source>
</evidence>
<dbReference type="EMBL" id="KZ305044">
    <property type="protein sequence ID" value="PIA38857.1"/>
    <property type="molecule type" value="Genomic_DNA"/>
</dbReference>
<feature type="region of interest" description="Disordered" evidence="1">
    <location>
        <begin position="101"/>
        <end position="121"/>
    </location>
</feature>
<dbReference type="AlphaFoldDB" id="A0A2G5D6N5"/>
<dbReference type="OrthoDB" id="1938320at2759"/>
<proteinExistence type="predicted"/>